<dbReference type="OMA" id="LNFNNEX"/>
<sequence length="592" mass="68612">MPSIMKRESNLAAFTFFAKSLGTGDICGSNGLPILPNSISIMGRSQYLKSLKHPNLCEFLGTLRGKHERTVVVSEYNGTPLNEFNHQFDQDDILRIFYQVATALNFMHEHDLTHNSLEPSNILIDTHKNVKLFNFGLFYMTNSGKYVSFPIGNVKYTAPERLLGMRDNIKGDVWSIALIVAELVLGCTFWANLKICQVTRKILSLLSTNNVLEKIAREHERYDEYTRIDTNLKTLLESCLDLMSDKRPLPMEIIENEIFIEKEKFEFKAETPKSLLMRCPLSLVYYLWQLAGGDVLSDLKKEGLIKNEAPILLMPNAVLLDGKEVALPKSQNHLFDPKIIFLSLNNLMEKVSKIPKRDFFPLIHTPKYGYKIDPEYQKLPLIIRERDTIYQFYRMMLMSRLIQGYPYTRDMIIEQSRQFDIPPPLRGKIWSCILGVIKTGKYEWLDKETPTSTDRQIEVDIPRCHQYDELLSSPDGHLKLKRLLKAWVVSHPHYVYWQGLDSLTAVFLHLNFNDEEIAYESLCKFISKYLHWFFLKDNSAIIKECLAKFSQLTAFHEPAMAKHLATINFIPELFAIPWFLTMFSRKLILCPS</sequence>
<dbReference type="GO" id="GO:0016020">
    <property type="term" value="C:membrane"/>
    <property type="evidence" value="ECO:0007669"/>
    <property type="project" value="TreeGrafter"/>
</dbReference>
<evidence type="ECO:0000256" key="1">
    <source>
        <dbReference type="ARBA" id="ARBA00022679"/>
    </source>
</evidence>
<dbReference type="Pfam" id="PF00069">
    <property type="entry name" value="Pkinase"/>
    <property type="match status" value="1"/>
</dbReference>
<dbReference type="GO" id="GO:0000045">
    <property type="term" value="P:autophagosome assembly"/>
    <property type="evidence" value="ECO:0007669"/>
    <property type="project" value="TreeGrafter"/>
</dbReference>
<evidence type="ECO:0000259" key="6">
    <source>
        <dbReference type="PROSITE" id="PS50086"/>
    </source>
</evidence>
<keyword evidence="1" id="KW-0808">Transferase</keyword>
<evidence type="ECO:0000256" key="3">
    <source>
        <dbReference type="ARBA" id="ARBA00022777"/>
    </source>
</evidence>
<dbReference type="PROSITE" id="PS50011">
    <property type="entry name" value="PROTEIN_KINASE_DOM"/>
    <property type="match status" value="1"/>
</dbReference>
<dbReference type="InterPro" id="IPR045269">
    <property type="entry name" value="Atg1-like"/>
</dbReference>
<feature type="domain" description="Protein kinase" evidence="5">
    <location>
        <begin position="1"/>
        <end position="260"/>
    </location>
</feature>
<dbReference type="InterPro" id="IPR035969">
    <property type="entry name" value="Rab-GAP_TBC_sf"/>
</dbReference>
<dbReference type="PANTHER" id="PTHR24348:SF22">
    <property type="entry name" value="NON-SPECIFIC SERINE_THREONINE PROTEIN KINASE"/>
    <property type="match status" value="1"/>
</dbReference>
<dbReference type="PROSITE" id="PS50086">
    <property type="entry name" value="TBC_RABGAP"/>
    <property type="match status" value="1"/>
</dbReference>
<accession>A0A336M852</accession>
<feature type="domain" description="Rab-GAP TBC" evidence="6">
    <location>
        <begin position="420"/>
        <end position="592"/>
    </location>
</feature>
<keyword evidence="4" id="KW-0067">ATP-binding</keyword>
<dbReference type="SMART" id="SM00164">
    <property type="entry name" value="TBC"/>
    <property type="match status" value="1"/>
</dbReference>
<dbReference type="SUPFAM" id="SSF56112">
    <property type="entry name" value="Protein kinase-like (PK-like)"/>
    <property type="match status" value="1"/>
</dbReference>
<dbReference type="FunFam" id="1.10.510.10:FF:001232">
    <property type="entry name" value="Predicted protein"/>
    <property type="match status" value="1"/>
</dbReference>
<organism evidence="7">
    <name type="scientific">Culicoides sonorensis</name>
    <name type="common">Biting midge</name>
    <dbReference type="NCBI Taxonomy" id="179676"/>
    <lineage>
        <taxon>Eukaryota</taxon>
        <taxon>Metazoa</taxon>
        <taxon>Ecdysozoa</taxon>
        <taxon>Arthropoda</taxon>
        <taxon>Hexapoda</taxon>
        <taxon>Insecta</taxon>
        <taxon>Pterygota</taxon>
        <taxon>Neoptera</taxon>
        <taxon>Endopterygota</taxon>
        <taxon>Diptera</taxon>
        <taxon>Nematocera</taxon>
        <taxon>Chironomoidea</taxon>
        <taxon>Ceratopogonidae</taxon>
        <taxon>Ceratopogoninae</taxon>
        <taxon>Culicoides</taxon>
        <taxon>Monoculicoides</taxon>
    </lineage>
</organism>
<dbReference type="GO" id="GO:0005776">
    <property type="term" value="C:autophagosome"/>
    <property type="evidence" value="ECO:0007669"/>
    <property type="project" value="TreeGrafter"/>
</dbReference>
<dbReference type="InterPro" id="IPR000195">
    <property type="entry name" value="Rab-GAP-TBC_dom"/>
</dbReference>
<dbReference type="InterPro" id="IPR011009">
    <property type="entry name" value="Kinase-like_dom_sf"/>
</dbReference>
<gene>
    <name evidence="7" type="primary">CSON013370</name>
</gene>
<dbReference type="InterPro" id="IPR000719">
    <property type="entry name" value="Prot_kinase_dom"/>
</dbReference>
<dbReference type="Gene3D" id="1.10.472.80">
    <property type="entry name" value="Ypt/Rab-GAP domain of gyp1p, domain 3"/>
    <property type="match status" value="1"/>
</dbReference>
<dbReference type="FunFam" id="1.10.8.270:FF:000044">
    <property type="entry name" value="TBC Kinase homolog"/>
    <property type="match status" value="1"/>
</dbReference>
<dbReference type="PANTHER" id="PTHR24348">
    <property type="entry name" value="SERINE/THREONINE-PROTEIN KINASE UNC-51-RELATED"/>
    <property type="match status" value="1"/>
</dbReference>
<dbReference type="CDD" id="cd00180">
    <property type="entry name" value="PKc"/>
    <property type="match status" value="1"/>
</dbReference>
<name>A0A336M852_CULSO</name>
<dbReference type="GO" id="GO:0005829">
    <property type="term" value="C:cytosol"/>
    <property type="evidence" value="ECO:0007669"/>
    <property type="project" value="TreeGrafter"/>
</dbReference>
<dbReference type="EMBL" id="UFQT01000673">
    <property type="protein sequence ID" value="SSX26385.1"/>
    <property type="molecule type" value="Genomic_DNA"/>
</dbReference>
<dbReference type="AlphaFoldDB" id="A0A336M852"/>
<protein>
    <submittedName>
        <fullName evidence="7">CSON013370 protein</fullName>
    </submittedName>
</protein>
<dbReference type="GO" id="GO:0000407">
    <property type="term" value="C:phagophore assembly site"/>
    <property type="evidence" value="ECO:0007669"/>
    <property type="project" value="TreeGrafter"/>
</dbReference>
<dbReference type="GO" id="GO:0004674">
    <property type="term" value="F:protein serine/threonine kinase activity"/>
    <property type="evidence" value="ECO:0007669"/>
    <property type="project" value="InterPro"/>
</dbReference>
<evidence type="ECO:0000256" key="4">
    <source>
        <dbReference type="ARBA" id="ARBA00022840"/>
    </source>
</evidence>
<evidence type="ECO:0000259" key="5">
    <source>
        <dbReference type="PROSITE" id="PS50011"/>
    </source>
</evidence>
<dbReference type="GO" id="GO:0005524">
    <property type="term" value="F:ATP binding"/>
    <property type="evidence" value="ECO:0007669"/>
    <property type="project" value="UniProtKB-KW"/>
</dbReference>
<dbReference type="Gene3D" id="1.10.8.270">
    <property type="entry name" value="putative rabgap domain of human tbc1 domain family member 14 like domains"/>
    <property type="match status" value="1"/>
</dbReference>
<dbReference type="Pfam" id="PF00566">
    <property type="entry name" value="RabGAP-TBC"/>
    <property type="match status" value="1"/>
</dbReference>
<dbReference type="GO" id="GO:0010506">
    <property type="term" value="P:regulation of autophagy"/>
    <property type="evidence" value="ECO:0007669"/>
    <property type="project" value="InterPro"/>
</dbReference>
<keyword evidence="2" id="KW-0547">Nucleotide-binding</keyword>
<evidence type="ECO:0000313" key="7">
    <source>
        <dbReference type="EMBL" id="SSX26385.1"/>
    </source>
</evidence>
<reference evidence="7" key="1">
    <citation type="submission" date="2018-07" db="EMBL/GenBank/DDBJ databases">
        <authorList>
            <person name="Quirk P.G."/>
            <person name="Krulwich T.A."/>
        </authorList>
    </citation>
    <scope>NUCLEOTIDE SEQUENCE</scope>
</reference>
<evidence type="ECO:0000256" key="2">
    <source>
        <dbReference type="ARBA" id="ARBA00022741"/>
    </source>
</evidence>
<dbReference type="Gene3D" id="1.10.510.10">
    <property type="entry name" value="Transferase(Phosphotransferase) domain 1"/>
    <property type="match status" value="1"/>
</dbReference>
<keyword evidence="3" id="KW-0418">Kinase</keyword>
<proteinExistence type="predicted"/>
<dbReference type="SUPFAM" id="SSF47923">
    <property type="entry name" value="Ypt/Rab-GAP domain of gyp1p"/>
    <property type="match status" value="1"/>
</dbReference>
<dbReference type="VEuPathDB" id="VectorBase:CSON013370"/>